<dbReference type="GO" id="GO:0003964">
    <property type="term" value="F:RNA-directed DNA polymerase activity"/>
    <property type="evidence" value="ECO:0007669"/>
    <property type="project" value="UniProtKB-KW"/>
</dbReference>
<keyword evidence="4" id="KW-0255">Endonuclease</keyword>
<dbReference type="OMA" id="WSECCHE"/>
<evidence type="ECO:0000256" key="6">
    <source>
        <dbReference type="ARBA" id="ARBA00022918"/>
    </source>
</evidence>
<proteinExistence type="predicted"/>
<evidence type="ECO:0000313" key="8">
    <source>
        <dbReference type="EMBL" id="KYP45847.1"/>
    </source>
</evidence>
<evidence type="ECO:0000256" key="1">
    <source>
        <dbReference type="ARBA" id="ARBA00022679"/>
    </source>
</evidence>
<keyword evidence="3" id="KW-0540">Nuclease</keyword>
<accession>A0A151RTI8</accession>
<keyword evidence="6" id="KW-0695">RNA-directed DNA polymerase</keyword>
<dbReference type="CDD" id="cd09274">
    <property type="entry name" value="RNase_HI_RT_Ty3"/>
    <property type="match status" value="1"/>
</dbReference>
<dbReference type="Gramene" id="C.cajan_32336.t">
    <property type="protein sequence ID" value="C.cajan_32336.t.cds1"/>
    <property type="gene ID" value="C.cajan_32336"/>
</dbReference>
<reference evidence="8" key="1">
    <citation type="journal article" date="2012" name="Nat. Biotechnol.">
        <title>Draft genome sequence of pigeonpea (Cajanus cajan), an orphan legume crop of resource-poor farmers.</title>
        <authorList>
            <person name="Varshney R.K."/>
            <person name="Chen W."/>
            <person name="Li Y."/>
            <person name="Bharti A.K."/>
            <person name="Saxena R.K."/>
            <person name="Schlueter J.A."/>
            <person name="Donoghue M.T."/>
            <person name="Azam S."/>
            <person name="Fan G."/>
            <person name="Whaley A.M."/>
            <person name="Farmer A.D."/>
            <person name="Sheridan J."/>
            <person name="Iwata A."/>
            <person name="Tuteja R."/>
            <person name="Penmetsa R.V."/>
            <person name="Wu W."/>
            <person name="Upadhyaya H.D."/>
            <person name="Yang S.P."/>
            <person name="Shah T."/>
            <person name="Saxena K.B."/>
            <person name="Michael T."/>
            <person name="McCombie W.R."/>
            <person name="Yang B."/>
            <person name="Zhang G."/>
            <person name="Yang H."/>
            <person name="Wang J."/>
            <person name="Spillane C."/>
            <person name="Cook D.R."/>
            <person name="May G.D."/>
            <person name="Xu X."/>
            <person name="Jackson S.A."/>
        </authorList>
    </citation>
    <scope>NUCLEOTIDE SEQUENCE [LARGE SCALE GENOMIC DNA]</scope>
</reference>
<sequence length="226" mass="26717">MEEHKEHLKIVLQVLKEKQIFAKLSKCEFWLSEVKFLGHVISAQGIAVDPTKVEAVLRWERPKSVTEVRGFMGLAGYYRRFIEGFPKIVMPLTQLTRKDHPFVWKEECEKSFQELKEKLTSSPVLILPNPDKSFEVYCDASHQGLGCVLMQDRQVVAYVSRQLKTHERNYPTHNLELAAMVFALKIWRHYLYGEKFDVFSDHKSLKYLFDQKELSMRQRRWIEVLL</sequence>
<dbReference type="FunFam" id="3.10.20.370:FF:000001">
    <property type="entry name" value="Retrovirus-related Pol polyprotein from transposon 17.6-like protein"/>
    <property type="match status" value="1"/>
</dbReference>
<keyword evidence="5" id="KW-0378">Hydrolase</keyword>
<evidence type="ECO:0000256" key="2">
    <source>
        <dbReference type="ARBA" id="ARBA00022695"/>
    </source>
</evidence>
<dbReference type="AlphaFoldDB" id="A0A151RTI8"/>
<keyword evidence="9" id="KW-1185">Reference proteome</keyword>
<dbReference type="InterPro" id="IPR041373">
    <property type="entry name" value="RT_RNaseH"/>
</dbReference>
<dbReference type="Gene3D" id="3.30.70.270">
    <property type="match status" value="2"/>
</dbReference>
<keyword evidence="2" id="KW-0548">Nucleotidyltransferase</keyword>
<evidence type="ECO:0000256" key="3">
    <source>
        <dbReference type="ARBA" id="ARBA00022722"/>
    </source>
</evidence>
<evidence type="ECO:0000259" key="7">
    <source>
        <dbReference type="Pfam" id="PF17917"/>
    </source>
</evidence>
<dbReference type="GO" id="GO:0004519">
    <property type="term" value="F:endonuclease activity"/>
    <property type="evidence" value="ECO:0007669"/>
    <property type="project" value="UniProtKB-KW"/>
</dbReference>
<dbReference type="SUPFAM" id="SSF56672">
    <property type="entry name" value="DNA/RNA polymerases"/>
    <property type="match status" value="1"/>
</dbReference>
<dbReference type="Proteomes" id="UP000075243">
    <property type="component" value="Unassembled WGS sequence"/>
</dbReference>
<organism evidence="8 9">
    <name type="scientific">Cajanus cajan</name>
    <name type="common">Pigeon pea</name>
    <name type="synonym">Cajanus indicus</name>
    <dbReference type="NCBI Taxonomy" id="3821"/>
    <lineage>
        <taxon>Eukaryota</taxon>
        <taxon>Viridiplantae</taxon>
        <taxon>Streptophyta</taxon>
        <taxon>Embryophyta</taxon>
        <taxon>Tracheophyta</taxon>
        <taxon>Spermatophyta</taxon>
        <taxon>Magnoliopsida</taxon>
        <taxon>eudicotyledons</taxon>
        <taxon>Gunneridae</taxon>
        <taxon>Pentapetalae</taxon>
        <taxon>rosids</taxon>
        <taxon>fabids</taxon>
        <taxon>Fabales</taxon>
        <taxon>Fabaceae</taxon>
        <taxon>Papilionoideae</taxon>
        <taxon>50 kb inversion clade</taxon>
        <taxon>NPAAA clade</taxon>
        <taxon>indigoferoid/millettioid clade</taxon>
        <taxon>Phaseoleae</taxon>
        <taxon>Cajanus</taxon>
    </lineage>
</organism>
<evidence type="ECO:0000256" key="5">
    <source>
        <dbReference type="ARBA" id="ARBA00022801"/>
    </source>
</evidence>
<dbReference type="Pfam" id="PF17917">
    <property type="entry name" value="RT_RNaseH"/>
    <property type="match status" value="1"/>
</dbReference>
<evidence type="ECO:0000313" key="9">
    <source>
        <dbReference type="Proteomes" id="UP000075243"/>
    </source>
</evidence>
<feature type="domain" description="Reverse transcriptase RNase H-like" evidence="7">
    <location>
        <begin position="129"/>
        <end position="225"/>
    </location>
</feature>
<protein>
    <submittedName>
        <fullName evidence="8">Retrovirus-related Pol polyprotein from transposon 17.6</fullName>
    </submittedName>
</protein>
<dbReference type="EMBL" id="KQ483577">
    <property type="protein sequence ID" value="KYP45847.1"/>
    <property type="molecule type" value="Genomic_DNA"/>
</dbReference>
<dbReference type="InterPro" id="IPR050951">
    <property type="entry name" value="Retrovirus_Pol_polyprotein"/>
</dbReference>
<dbReference type="InterPro" id="IPR043128">
    <property type="entry name" value="Rev_trsase/Diguanyl_cyclase"/>
</dbReference>
<keyword evidence="1" id="KW-0808">Transferase</keyword>
<dbReference type="FunFam" id="3.30.70.270:FF:000020">
    <property type="entry name" value="Transposon Tf2-6 polyprotein-like Protein"/>
    <property type="match status" value="1"/>
</dbReference>
<dbReference type="PANTHER" id="PTHR37984:SF5">
    <property type="entry name" value="PROTEIN NYNRIN-LIKE"/>
    <property type="match status" value="1"/>
</dbReference>
<evidence type="ECO:0000256" key="4">
    <source>
        <dbReference type="ARBA" id="ARBA00022759"/>
    </source>
</evidence>
<dbReference type="GO" id="GO:0016787">
    <property type="term" value="F:hydrolase activity"/>
    <property type="evidence" value="ECO:0007669"/>
    <property type="project" value="UniProtKB-KW"/>
</dbReference>
<dbReference type="InterPro" id="IPR043502">
    <property type="entry name" value="DNA/RNA_pol_sf"/>
</dbReference>
<gene>
    <name evidence="8" type="ORF">KK1_032601</name>
</gene>
<name>A0A151RTI8_CAJCA</name>
<dbReference type="PANTHER" id="PTHR37984">
    <property type="entry name" value="PROTEIN CBG26694"/>
    <property type="match status" value="1"/>
</dbReference>